<reference evidence="1 2" key="1">
    <citation type="submission" date="2024-12" db="EMBL/GenBank/DDBJ databases">
        <title>The unique morphological basis and parallel evolutionary history of personate flowers in Penstemon.</title>
        <authorList>
            <person name="Depatie T.H."/>
            <person name="Wessinger C.A."/>
        </authorList>
    </citation>
    <scope>NUCLEOTIDE SEQUENCE [LARGE SCALE GENOMIC DNA]</scope>
    <source>
        <strain evidence="1">WTNN_2</strain>
        <tissue evidence="1">Leaf</tissue>
    </source>
</reference>
<accession>A0ABD3RHF4</accession>
<keyword evidence="2" id="KW-1185">Reference proteome</keyword>
<sequence>MIMVEWPMFTADSNWLSPNHKYTCLEIRQRNYATWDKYVQLICMYFKGWT</sequence>
<organism evidence="1 2">
    <name type="scientific">Penstemon smallii</name>
    <dbReference type="NCBI Taxonomy" id="265156"/>
    <lineage>
        <taxon>Eukaryota</taxon>
        <taxon>Viridiplantae</taxon>
        <taxon>Streptophyta</taxon>
        <taxon>Embryophyta</taxon>
        <taxon>Tracheophyta</taxon>
        <taxon>Spermatophyta</taxon>
        <taxon>Magnoliopsida</taxon>
        <taxon>eudicotyledons</taxon>
        <taxon>Gunneridae</taxon>
        <taxon>Pentapetalae</taxon>
        <taxon>asterids</taxon>
        <taxon>lamiids</taxon>
        <taxon>Lamiales</taxon>
        <taxon>Plantaginaceae</taxon>
        <taxon>Cheloneae</taxon>
        <taxon>Penstemon</taxon>
    </lineage>
</organism>
<dbReference type="AlphaFoldDB" id="A0ABD3RHF4"/>
<proteinExistence type="predicted"/>
<evidence type="ECO:0000313" key="1">
    <source>
        <dbReference type="EMBL" id="KAL3812450.1"/>
    </source>
</evidence>
<name>A0ABD3RHF4_9LAMI</name>
<comment type="caution">
    <text evidence="1">The sequence shown here is derived from an EMBL/GenBank/DDBJ whole genome shotgun (WGS) entry which is preliminary data.</text>
</comment>
<dbReference type="EMBL" id="JBJXBP010000008">
    <property type="protein sequence ID" value="KAL3812450.1"/>
    <property type="molecule type" value="Genomic_DNA"/>
</dbReference>
<evidence type="ECO:0000313" key="2">
    <source>
        <dbReference type="Proteomes" id="UP001634393"/>
    </source>
</evidence>
<gene>
    <name evidence="1" type="ORF">ACJIZ3_013718</name>
</gene>
<protein>
    <submittedName>
        <fullName evidence="1">Uncharacterized protein</fullName>
    </submittedName>
</protein>
<dbReference type="Proteomes" id="UP001634393">
    <property type="component" value="Unassembled WGS sequence"/>
</dbReference>